<reference evidence="2" key="2">
    <citation type="submission" date="2020-09" db="EMBL/GenBank/DDBJ databases">
        <authorList>
            <person name="Sun Q."/>
            <person name="Zhou Y."/>
        </authorList>
    </citation>
    <scope>NUCLEOTIDE SEQUENCE</scope>
    <source>
        <strain evidence="2">CGMCC 1.12726</strain>
    </source>
</reference>
<dbReference type="PANTHER" id="PTHR30399:SF1">
    <property type="entry name" value="UTP PYROPHOSPHATASE"/>
    <property type="match status" value="1"/>
</dbReference>
<evidence type="ECO:0000259" key="1">
    <source>
        <dbReference type="Pfam" id="PF01863"/>
    </source>
</evidence>
<dbReference type="Proteomes" id="UP000632858">
    <property type="component" value="Unassembled WGS sequence"/>
</dbReference>
<dbReference type="Gene3D" id="3.30.2010.10">
    <property type="entry name" value="Metalloproteases ('zincins'), catalytic domain"/>
    <property type="match status" value="1"/>
</dbReference>
<dbReference type="InterPro" id="IPR053136">
    <property type="entry name" value="UTP_pyrophosphatase-like"/>
</dbReference>
<protein>
    <recommendedName>
        <fullName evidence="1">YgjP-like metallopeptidase domain-containing protein</fullName>
    </recommendedName>
</protein>
<gene>
    <name evidence="2" type="ORF">GCM10010960_15760</name>
</gene>
<feature type="domain" description="YgjP-like metallopeptidase" evidence="1">
    <location>
        <begin position="34"/>
        <end position="238"/>
    </location>
</feature>
<dbReference type="CDD" id="cd07344">
    <property type="entry name" value="M48_yhfN_like"/>
    <property type="match status" value="1"/>
</dbReference>
<accession>A0A917FQG7</accession>
<evidence type="ECO:0000313" key="3">
    <source>
        <dbReference type="Proteomes" id="UP000632858"/>
    </source>
</evidence>
<dbReference type="Pfam" id="PF01863">
    <property type="entry name" value="YgjP-like"/>
    <property type="match status" value="1"/>
</dbReference>
<comment type="caution">
    <text evidence="2">The sequence shown here is derived from an EMBL/GenBank/DDBJ whole genome shotgun (WGS) entry which is preliminary data.</text>
</comment>
<evidence type="ECO:0000313" key="2">
    <source>
        <dbReference type="EMBL" id="GGF94893.1"/>
    </source>
</evidence>
<organism evidence="2 3">
    <name type="scientific">Arenimonas maotaiensis</name>
    <dbReference type="NCBI Taxonomy" id="1446479"/>
    <lineage>
        <taxon>Bacteria</taxon>
        <taxon>Pseudomonadati</taxon>
        <taxon>Pseudomonadota</taxon>
        <taxon>Gammaproteobacteria</taxon>
        <taxon>Lysobacterales</taxon>
        <taxon>Lysobacteraceae</taxon>
        <taxon>Arenimonas</taxon>
    </lineage>
</organism>
<name>A0A917FQG7_9GAMM</name>
<dbReference type="RefSeq" id="WP_188449678.1">
    <property type="nucleotide sequence ID" value="NZ_BMFO01000003.1"/>
</dbReference>
<dbReference type="EMBL" id="BMFO01000003">
    <property type="protein sequence ID" value="GGF94893.1"/>
    <property type="molecule type" value="Genomic_DNA"/>
</dbReference>
<reference evidence="2" key="1">
    <citation type="journal article" date="2014" name="Int. J. Syst. Evol. Microbiol.">
        <title>Complete genome sequence of Corynebacterium casei LMG S-19264T (=DSM 44701T), isolated from a smear-ripened cheese.</title>
        <authorList>
            <consortium name="US DOE Joint Genome Institute (JGI-PGF)"/>
            <person name="Walter F."/>
            <person name="Albersmeier A."/>
            <person name="Kalinowski J."/>
            <person name="Ruckert C."/>
        </authorList>
    </citation>
    <scope>NUCLEOTIDE SEQUENCE</scope>
    <source>
        <strain evidence="2">CGMCC 1.12726</strain>
    </source>
</reference>
<sequence length="251" mass="29588">MPFWPRVREERDGQWLERDGQRLWLAWKRHPRARRLRLLIGNQGPRLTLPPRASEKAALAFVAEHQDWLWAHWHKRQAHELPALAIGAELELPWFGRRLPVAWCEDRALAVFREHDHWRIHVSARSSERQLQATLRHSYARFGQDWFAARMQPYLPGLPKAPAALRVRPLRTLWGSLAVNDGMSLDTALMFAPEPVADYVLVHELCHLLQRNHSPAFWREVERRHPEWRQRRDYLKAHGAGIKAEAKRLFG</sequence>
<dbReference type="InterPro" id="IPR002725">
    <property type="entry name" value="YgjP-like_metallopeptidase"/>
</dbReference>
<proteinExistence type="predicted"/>
<dbReference type="PANTHER" id="PTHR30399">
    <property type="entry name" value="UNCHARACTERIZED PROTEIN YGJP"/>
    <property type="match status" value="1"/>
</dbReference>
<dbReference type="AlphaFoldDB" id="A0A917FQG7"/>
<keyword evidence="3" id="KW-1185">Reference proteome</keyword>